<dbReference type="GO" id="GO:0003723">
    <property type="term" value="F:RNA binding"/>
    <property type="evidence" value="ECO:0007669"/>
    <property type="project" value="UniProtKB-UniRule"/>
</dbReference>
<evidence type="ECO:0000256" key="3">
    <source>
        <dbReference type="SAM" id="MobiDB-lite"/>
    </source>
</evidence>
<feature type="domain" description="K Homology" evidence="4">
    <location>
        <begin position="61"/>
        <end position="131"/>
    </location>
</feature>
<accession>A0A0G4I4U7</accession>
<gene>
    <name evidence="5" type="ORF">Cvel_1814</name>
</gene>
<dbReference type="Pfam" id="PF00013">
    <property type="entry name" value="KH_1"/>
    <property type="match status" value="2"/>
</dbReference>
<organism evidence="5">
    <name type="scientific">Chromera velia CCMP2878</name>
    <dbReference type="NCBI Taxonomy" id="1169474"/>
    <lineage>
        <taxon>Eukaryota</taxon>
        <taxon>Sar</taxon>
        <taxon>Alveolata</taxon>
        <taxon>Colpodellida</taxon>
        <taxon>Chromeraceae</taxon>
        <taxon>Chromera</taxon>
    </lineage>
</organism>
<dbReference type="Gene3D" id="3.30.1370.10">
    <property type="entry name" value="K Homology domain, type 1"/>
    <property type="match status" value="2"/>
</dbReference>
<evidence type="ECO:0000259" key="4">
    <source>
        <dbReference type="SMART" id="SM00322"/>
    </source>
</evidence>
<dbReference type="CDD" id="cd00105">
    <property type="entry name" value="KH-I"/>
    <property type="match status" value="2"/>
</dbReference>
<dbReference type="EMBL" id="CDMZ01005122">
    <property type="protein sequence ID" value="CEM52018.1"/>
    <property type="molecule type" value="Genomic_DNA"/>
</dbReference>
<feature type="region of interest" description="Disordered" evidence="3">
    <location>
        <begin position="1"/>
        <end position="36"/>
    </location>
</feature>
<name>A0A0G4I4U7_9ALVE</name>
<dbReference type="AlphaFoldDB" id="A0A0G4I4U7"/>
<dbReference type="InterPro" id="IPR036612">
    <property type="entry name" value="KH_dom_type_1_sf"/>
</dbReference>
<evidence type="ECO:0000256" key="1">
    <source>
        <dbReference type="ARBA" id="ARBA00022737"/>
    </source>
</evidence>
<sequence length="243" mass="25181">MGGRGARLVRGRGHLGPSGSFPSSSHECERGQGDSFGIGVPQSLNGPLWSGTGTGTGSGTPPVVIEVDVPACQVPRLVGTRGALIREFSLRTGATFECGRSVDVRGMKKLSIRGSAAQVEAGRSLVVTKLGMWSALESPDRTVVLQVPVSQKYIGCLMGLGGATVAEISLLSGAIIDCGRDARERAGGGGSRQQLTESDVRVVTLRGTAEAVEKAREIIEAKIEGEGRRRMMASSSSSSSANN</sequence>
<reference evidence="5" key="1">
    <citation type="submission" date="2014-11" db="EMBL/GenBank/DDBJ databases">
        <authorList>
            <person name="Otto D Thomas"/>
            <person name="Naeem Raeece"/>
        </authorList>
    </citation>
    <scope>NUCLEOTIDE SEQUENCE</scope>
</reference>
<keyword evidence="1" id="KW-0677">Repeat</keyword>
<evidence type="ECO:0000313" key="5">
    <source>
        <dbReference type="EMBL" id="CEM52018.1"/>
    </source>
</evidence>
<dbReference type="InterPro" id="IPR004088">
    <property type="entry name" value="KH_dom_type_1"/>
</dbReference>
<dbReference type="PROSITE" id="PS50084">
    <property type="entry name" value="KH_TYPE_1"/>
    <property type="match status" value="2"/>
</dbReference>
<dbReference type="SMART" id="SM00322">
    <property type="entry name" value="KH"/>
    <property type="match status" value="2"/>
</dbReference>
<evidence type="ECO:0000256" key="2">
    <source>
        <dbReference type="PROSITE-ProRule" id="PRU00117"/>
    </source>
</evidence>
<feature type="domain" description="K Homology" evidence="4">
    <location>
        <begin position="141"/>
        <end position="224"/>
    </location>
</feature>
<dbReference type="VEuPathDB" id="CryptoDB:Cvel_1814"/>
<protein>
    <recommendedName>
        <fullName evidence="4">K Homology domain-containing protein</fullName>
    </recommendedName>
</protein>
<proteinExistence type="predicted"/>
<dbReference type="SUPFAM" id="SSF54791">
    <property type="entry name" value="Eukaryotic type KH-domain (KH-domain type I)"/>
    <property type="match status" value="2"/>
</dbReference>
<dbReference type="InterPro" id="IPR004087">
    <property type="entry name" value="KH_dom"/>
</dbReference>
<dbReference type="PANTHER" id="PTHR10288">
    <property type="entry name" value="KH DOMAIN CONTAINING RNA BINDING PROTEIN"/>
    <property type="match status" value="1"/>
</dbReference>
<keyword evidence="2" id="KW-0694">RNA-binding</keyword>